<name>A0ACC5QXH9_9HYPH</name>
<sequence>MPSFRSDIVDIAYEVTGEGPPVLLIHGFASNARVNWIDTGWVKALTGAGYQTITFDNRGHGESGKLYDPEAYPAPEMAEDARRLLDHLGLSQVRVMGYSMGARIAAFLTLNHPERVSAAVFSGLADNMIRGVGGAEPIAQALEAASIDSIEDPSAKVFRVFAEQTKGDLKALAACMRSGRQKITAAELGRIAVPALVVAGDMDDIAGKVEPLVAAIPGARGVTLARRNHMNAVGDRQHKDEVINFLNSIA</sequence>
<dbReference type="Proteomes" id="UP000616151">
    <property type="component" value="Unassembled WGS sequence"/>
</dbReference>
<evidence type="ECO:0000313" key="1">
    <source>
        <dbReference type="EMBL" id="MBK1865084.1"/>
    </source>
</evidence>
<evidence type="ECO:0000313" key="2">
    <source>
        <dbReference type="Proteomes" id="UP000616151"/>
    </source>
</evidence>
<reference evidence="1" key="1">
    <citation type="submission" date="2021-01" db="EMBL/GenBank/DDBJ databases">
        <authorList>
            <person name="Sun Q."/>
        </authorList>
    </citation>
    <scope>NUCLEOTIDE SEQUENCE</scope>
    <source>
        <strain evidence="1">YIM B02566</strain>
    </source>
</reference>
<keyword evidence="1" id="KW-0378">Hydrolase</keyword>
<protein>
    <submittedName>
        <fullName evidence="1">Alpha/beta hydrolase</fullName>
    </submittedName>
</protein>
<keyword evidence="2" id="KW-1185">Reference proteome</keyword>
<accession>A0ACC5QXH9</accession>
<gene>
    <name evidence="1" type="ORF">JHL16_01870</name>
</gene>
<comment type="caution">
    <text evidence="1">The sequence shown here is derived from an EMBL/GenBank/DDBJ whole genome shotgun (WGS) entry which is preliminary data.</text>
</comment>
<dbReference type="EMBL" id="JAENHL010000004">
    <property type="protein sequence ID" value="MBK1865084.1"/>
    <property type="molecule type" value="Genomic_DNA"/>
</dbReference>
<proteinExistence type="predicted"/>
<organism evidence="1 2">
    <name type="scientific">Taklimakanibacter albus</name>
    <dbReference type="NCBI Taxonomy" id="2800327"/>
    <lineage>
        <taxon>Bacteria</taxon>
        <taxon>Pseudomonadati</taxon>
        <taxon>Pseudomonadota</taxon>
        <taxon>Alphaproteobacteria</taxon>
        <taxon>Hyphomicrobiales</taxon>
        <taxon>Aestuariivirgaceae</taxon>
        <taxon>Taklimakanibacter</taxon>
    </lineage>
</organism>